<dbReference type="EMBL" id="CP036339">
    <property type="protein sequence ID" value="QDT75680.1"/>
    <property type="molecule type" value="Genomic_DNA"/>
</dbReference>
<evidence type="ECO:0000313" key="2">
    <source>
        <dbReference type="EMBL" id="QDT75680.1"/>
    </source>
</evidence>
<sequence length="914" mass="99373">MQFSCSCHSFHHAAALPLHWFSILALTLIFQVAEHSCGQTLVQTASDKERVGYYDDGRVVTPVNQVVTPYGTQLDLPGMRPQALALSPDGKLLVTAGKTSELVVVDPDACTIRQRVPLPAESTAEAPEAPVSEQLLHPDDEGQLSFTGLIFSPAGDRLYMSNVDGSIKVFEVMPTGEVKPIKSWRLPDADAPRRDAEIPSGLAASADGRRLYVCGNLSNRLLELDTATGELVRTFDVGVAPYEVVLVGDKAYVSNWGGRRPGPGDLTGPAGRGTLVRVDPVRHIANEGSVSVIDLKAGKVLKELLTGLHASGLAASPKHPFVVCCNAASDHLSVIDVRSDDIVATIWAKPNAADLLGAAPNAADFDAGGKLLYVANGSQNAIAVFEFDADEPEETRLLGMIPVGWYPGAVLVDETRGAIVAANIKGFPKTPRVDDEGQRGFNTHNYFGSLTLASIPKDEDLPGLSERVAANLRAPRIAAALSPPRPDQPPRAIPERIGEPSHIKHVVYIIKENRTFDQVFGAFGRGNGDPSLCVFGRGITPNHHKIAEEFVLLDNTYCSGILSADGHQWSTTAYSTDYMEKSFAGFPRSYPDGMGVDENDALAYAPTGFIWDNALKHGKTVRNYGEFMGPSVRWRDQDKKGEPDFTACYQAWKNGTDDVVFECWPSVESLRPISPTNYVGWNMSVPDQFRADFVLKELAEFEKKGEFPHLTIICLPQDHTSGTDARSPTPAACIADNDLAFGRIVEGLSRSRFWPQMAIFAIEDDPQAGWDHVSGYRTIAFCASPYAKRGAVISTQYNTTSILRTIEQILGMRPMNQFDASASPMSDCFVDKADFTPYQSAPTLIALDQMNPAVGAIEDPVLREDAVVSASLNFREVDKAPEDVLNRILWRAMRGSRAPYPEWAISAVGEDDDD</sequence>
<reference evidence="2 3" key="1">
    <citation type="submission" date="2019-02" db="EMBL/GenBank/DDBJ databases">
        <title>Deep-cultivation of Planctomycetes and their phenomic and genomic characterization uncovers novel biology.</title>
        <authorList>
            <person name="Wiegand S."/>
            <person name="Jogler M."/>
            <person name="Boedeker C."/>
            <person name="Pinto D."/>
            <person name="Vollmers J."/>
            <person name="Rivas-Marin E."/>
            <person name="Kohn T."/>
            <person name="Peeters S.H."/>
            <person name="Heuer A."/>
            <person name="Rast P."/>
            <person name="Oberbeckmann S."/>
            <person name="Bunk B."/>
            <person name="Jeske O."/>
            <person name="Meyerdierks A."/>
            <person name="Storesund J.E."/>
            <person name="Kallscheuer N."/>
            <person name="Luecker S."/>
            <person name="Lage O.M."/>
            <person name="Pohl T."/>
            <person name="Merkel B.J."/>
            <person name="Hornburger P."/>
            <person name="Mueller R.-W."/>
            <person name="Bruemmer F."/>
            <person name="Labrenz M."/>
            <person name="Spormann A.M."/>
            <person name="Op den Camp H."/>
            <person name="Overmann J."/>
            <person name="Amann R."/>
            <person name="Jetten M.S.M."/>
            <person name="Mascher T."/>
            <person name="Medema M.H."/>
            <person name="Devos D.P."/>
            <person name="Kaster A.-K."/>
            <person name="Ovreas L."/>
            <person name="Rohde M."/>
            <person name="Galperin M.Y."/>
            <person name="Jogler C."/>
        </authorList>
    </citation>
    <scope>NUCLEOTIDE SEQUENCE [LARGE SCALE GENOMIC DNA]</scope>
    <source>
        <strain evidence="2 3">I41</strain>
    </source>
</reference>
<keyword evidence="3" id="KW-1185">Reference proteome</keyword>
<protein>
    <submittedName>
        <fullName evidence="2">Phosphoesterase family protein</fullName>
    </submittedName>
</protein>
<dbReference type="Gene3D" id="2.130.10.10">
    <property type="entry name" value="YVTN repeat-like/Quinoprotein amine dehydrogenase"/>
    <property type="match status" value="2"/>
</dbReference>
<dbReference type="OrthoDB" id="9772811at2"/>
<dbReference type="InterPro" id="IPR051200">
    <property type="entry name" value="Host-pathogen_enzymatic-act"/>
</dbReference>
<dbReference type="Pfam" id="PF04185">
    <property type="entry name" value="Phosphoesterase"/>
    <property type="match status" value="1"/>
</dbReference>
<keyword evidence="1" id="KW-0378">Hydrolase</keyword>
<dbReference type="SUPFAM" id="SSF53649">
    <property type="entry name" value="Alkaline phosphatase-like"/>
    <property type="match status" value="1"/>
</dbReference>
<accession>A0A517U542</accession>
<evidence type="ECO:0000256" key="1">
    <source>
        <dbReference type="ARBA" id="ARBA00022801"/>
    </source>
</evidence>
<dbReference type="AlphaFoldDB" id="A0A517U542"/>
<dbReference type="PANTHER" id="PTHR47197:SF3">
    <property type="entry name" value="DIHYDRO-HEME D1 DEHYDROGENASE"/>
    <property type="match status" value="1"/>
</dbReference>
<name>A0A517U542_9BACT</name>
<evidence type="ECO:0000313" key="3">
    <source>
        <dbReference type="Proteomes" id="UP000317909"/>
    </source>
</evidence>
<dbReference type="SUPFAM" id="SSF51004">
    <property type="entry name" value="C-terminal (heme d1) domain of cytochrome cd1-nitrite reductase"/>
    <property type="match status" value="1"/>
</dbReference>
<dbReference type="InterPro" id="IPR015943">
    <property type="entry name" value="WD40/YVTN_repeat-like_dom_sf"/>
</dbReference>
<dbReference type="InterPro" id="IPR017850">
    <property type="entry name" value="Alkaline_phosphatase_core_sf"/>
</dbReference>
<organism evidence="2 3">
    <name type="scientific">Lacipirellula limnantheis</name>
    <dbReference type="NCBI Taxonomy" id="2528024"/>
    <lineage>
        <taxon>Bacteria</taxon>
        <taxon>Pseudomonadati</taxon>
        <taxon>Planctomycetota</taxon>
        <taxon>Planctomycetia</taxon>
        <taxon>Pirellulales</taxon>
        <taxon>Lacipirellulaceae</taxon>
        <taxon>Lacipirellula</taxon>
    </lineage>
</organism>
<dbReference type="GO" id="GO:0016788">
    <property type="term" value="F:hydrolase activity, acting on ester bonds"/>
    <property type="evidence" value="ECO:0007669"/>
    <property type="project" value="InterPro"/>
</dbReference>
<dbReference type="Proteomes" id="UP000317909">
    <property type="component" value="Chromosome"/>
</dbReference>
<dbReference type="InterPro" id="IPR007312">
    <property type="entry name" value="Phosphoesterase"/>
</dbReference>
<dbReference type="InterPro" id="IPR011048">
    <property type="entry name" value="Haem_d1_sf"/>
</dbReference>
<dbReference type="Gene3D" id="3.40.720.10">
    <property type="entry name" value="Alkaline Phosphatase, subunit A"/>
    <property type="match status" value="1"/>
</dbReference>
<gene>
    <name evidence="2" type="ORF">I41_49220</name>
</gene>
<dbReference type="KEGG" id="llh:I41_49220"/>
<dbReference type="PANTHER" id="PTHR47197">
    <property type="entry name" value="PROTEIN NIRF"/>
    <property type="match status" value="1"/>
</dbReference>
<proteinExistence type="predicted"/>